<gene>
    <name evidence="1" type="ORF">METZ01_LOCUS376823</name>
</gene>
<evidence type="ECO:0008006" key="2">
    <source>
        <dbReference type="Google" id="ProtNLM"/>
    </source>
</evidence>
<organism evidence="1">
    <name type="scientific">marine metagenome</name>
    <dbReference type="NCBI Taxonomy" id="408172"/>
    <lineage>
        <taxon>unclassified sequences</taxon>
        <taxon>metagenomes</taxon>
        <taxon>ecological metagenomes</taxon>
    </lineage>
</organism>
<proteinExistence type="predicted"/>
<evidence type="ECO:0000313" key="1">
    <source>
        <dbReference type="EMBL" id="SVD23969.1"/>
    </source>
</evidence>
<accession>A0A382TPF9</accession>
<protein>
    <recommendedName>
        <fullName evidence="2">NIPSNAP domain-containing protein</fullName>
    </recommendedName>
</protein>
<reference evidence="1" key="1">
    <citation type="submission" date="2018-05" db="EMBL/GenBank/DDBJ databases">
        <authorList>
            <person name="Lanie J.A."/>
            <person name="Ng W.-L."/>
            <person name="Kazmierczak K.M."/>
            <person name="Andrzejewski T.M."/>
            <person name="Davidsen T.M."/>
            <person name="Wayne K.J."/>
            <person name="Tettelin H."/>
            <person name="Glass J.I."/>
            <person name="Rusch D."/>
            <person name="Podicherti R."/>
            <person name="Tsui H.-C.T."/>
            <person name="Winkler M.E."/>
        </authorList>
    </citation>
    <scope>NUCLEOTIDE SEQUENCE</scope>
</reference>
<dbReference type="EMBL" id="UINC01138185">
    <property type="protein sequence ID" value="SVD23969.1"/>
    <property type="molecule type" value="Genomic_DNA"/>
</dbReference>
<name>A0A382TPF9_9ZZZZ</name>
<sequence>MKQLLLTLIYTMSFCLLIAQDEEKTIFRTWYMKPAQGQSVQLEKGLKDHVKKFHGKGKWPEFYFEVLSGPNSGSFAGWSGPHTWKAFDERDRSKADFDHWNKYVAPFVDNSNGDGIMFLSRKKDIGYGPGAWTDYYHLSWNIIHPGTGGQYREIAALSKKVKEATNSKNHHNIYQLVSGVNADMWLWEYPINSMEELSMSTGGSGSTLSDFEKVLGKKEAEKFGELYRSTIKKRIRELQKLRPDMSSPIPKMSGNNQ</sequence>
<dbReference type="AlphaFoldDB" id="A0A382TPF9"/>